<sequence>MQERGKMETENSKKSESSEKLKMAIAVALLKSKLLLQKNNSSNNHNTNNGAGAVSSSADPPPPNSRSDDHDSLKWKRKAKERKREILRLQEDLKLAEDGMQYDLFPQNAACKCYFYDNMGILSDKQLEDRRFNDVLRRRFLRQVRIKERKRRRDASFKQHVPGTNSDNEIEQLSSSVDFLVELCDAISPTNVEDQAFKNWSHQAVDFILMTLKAMLPVGDNREIIEGIISGLVMRLLRRMCNGSHADDSQHTESNACFYVQHLIRKLGSEAYVGQRIILSVSQGICTAAESLLFMDPFDDAFPNMHNCMYMMIQLIQFLVSDYLLNWSEKEDLEMGLFEDWVSSLLHARKALEILESRNGLYVLYIDRVIGDVAKKAGQSSLLQRLKPNVCFSLFS</sequence>
<reference evidence="3" key="2">
    <citation type="submission" date="2025-08" db="UniProtKB">
        <authorList>
            <consortium name="RefSeq"/>
        </authorList>
    </citation>
    <scope>IDENTIFICATION</scope>
    <source>
        <tissue evidence="3">Leaves</tissue>
    </source>
</reference>
<gene>
    <name evidence="3" type="primary">LOC113692335</name>
</gene>
<dbReference type="RefSeq" id="XP_027066530.1">
    <property type="nucleotide sequence ID" value="XM_027210729.2"/>
</dbReference>
<dbReference type="PANTHER" id="PTHR35768:SF1">
    <property type="entry name" value="PROTEIN MULTIPOLAR SPINDLE 1"/>
    <property type="match status" value="1"/>
</dbReference>
<evidence type="ECO:0000313" key="3">
    <source>
        <dbReference type="RefSeq" id="XP_027066530.1"/>
    </source>
</evidence>
<organism evidence="2 3">
    <name type="scientific">Coffea arabica</name>
    <name type="common">Arabian coffee</name>
    <dbReference type="NCBI Taxonomy" id="13443"/>
    <lineage>
        <taxon>Eukaryota</taxon>
        <taxon>Viridiplantae</taxon>
        <taxon>Streptophyta</taxon>
        <taxon>Embryophyta</taxon>
        <taxon>Tracheophyta</taxon>
        <taxon>Spermatophyta</taxon>
        <taxon>Magnoliopsida</taxon>
        <taxon>eudicotyledons</taxon>
        <taxon>Gunneridae</taxon>
        <taxon>Pentapetalae</taxon>
        <taxon>asterids</taxon>
        <taxon>lamiids</taxon>
        <taxon>Gentianales</taxon>
        <taxon>Rubiaceae</taxon>
        <taxon>Ixoroideae</taxon>
        <taxon>Gardenieae complex</taxon>
        <taxon>Bertiereae - Coffeeae clade</taxon>
        <taxon>Coffeeae</taxon>
        <taxon>Coffea</taxon>
    </lineage>
</organism>
<proteinExistence type="predicted"/>
<dbReference type="GO" id="GO:0007140">
    <property type="term" value="P:male meiotic nuclear division"/>
    <property type="evidence" value="ECO:0007669"/>
    <property type="project" value="TreeGrafter"/>
</dbReference>
<dbReference type="OrthoDB" id="1913471at2759"/>
<evidence type="ECO:0000313" key="2">
    <source>
        <dbReference type="Proteomes" id="UP001652660"/>
    </source>
</evidence>
<dbReference type="GeneID" id="113692335"/>
<dbReference type="GO" id="GO:0042138">
    <property type="term" value="P:meiotic DNA double-strand break formation"/>
    <property type="evidence" value="ECO:0007669"/>
    <property type="project" value="InterPro"/>
</dbReference>
<feature type="compositionally biased region" description="Low complexity" evidence="1">
    <location>
        <begin position="38"/>
        <end position="49"/>
    </location>
</feature>
<reference evidence="2" key="1">
    <citation type="journal article" date="2025" name="Foods">
        <title>Unveiling the Microbial Signatures of Arabica Coffee Cherries: Insights into Ripeness Specific Diversity, Functional Traits, and Implications for Quality and Safety.</title>
        <authorList>
            <consortium name="RefSeq"/>
            <person name="Tenea G.N."/>
            <person name="Cifuentes V."/>
            <person name="Reyes P."/>
            <person name="Cevallos-Vallejos M."/>
        </authorList>
    </citation>
    <scope>NUCLEOTIDE SEQUENCE [LARGE SCALE GENOMIC DNA]</scope>
</reference>
<keyword evidence="2" id="KW-1185">Reference proteome</keyword>
<dbReference type="AlphaFoldDB" id="A0A6P6SK69"/>
<dbReference type="GO" id="GO:0000212">
    <property type="term" value="P:meiotic spindle organization"/>
    <property type="evidence" value="ECO:0007669"/>
    <property type="project" value="InterPro"/>
</dbReference>
<accession>A0A6P6SK69</accession>
<dbReference type="InterPro" id="IPR037500">
    <property type="entry name" value="Msp1"/>
</dbReference>
<feature type="region of interest" description="Disordered" evidence="1">
    <location>
        <begin position="38"/>
        <end position="77"/>
    </location>
</feature>
<dbReference type="Proteomes" id="UP001652660">
    <property type="component" value="Chromosome 6c"/>
</dbReference>
<dbReference type="GO" id="GO:0007059">
    <property type="term" value="P:chromosome segregation"/>
    <property type="evidence" value="ECO:0007669"/>
    <property type="project" value="TreeGrafter"/>
</dbReference>
<name>A0A6P6SK69_COFAR</name>
<dbReference type="PANTHER" id="PTHR35768">
    <property type="entry name" value="PROTEIN MULTIPOLAR SPINDLE 1"/>
    <property type="match status" value="1"/>
</dbReference>
<protein>
    <submittedName>
        <fullName evidence="3">Protein MULTIPOLAR SPINDLE 1-like isoform X1</fullName>
    </submittedName>
</protein>
<evidence type="ECO:0000256" key="1">
    <source>
        <dbReference type="SAM" id="MobiDB-lite"/>
    </source>
</evidence>